<comment type="function">
    <text evidence="2">Catalyzes the dismutation of two molecules of 6,7-dimethyl-8-ribityllumazine, resulting in the formation of riboflavin and 5-amino-6-(D-ribitylamino)uracil.</text>
</comment>
<organism evidence="12 13">
    <name type="scientific">Pulveribacter suum</name>
    <dbReference type="NCBI Taxonomy" id="2116657"/>
    <lineage>
        <taxon>Bacteria</taxon>
        <taxon>Pseudomonadati</taxon>
        <taxon>Pseudomonadota</taxon>
        <taxon>Betaproteobacteria</taxon>
        <taxon>Burkholderiales</taxon>
        <taxon>Comamonadaceae</taxon>
        <taxon>Pulveribacter</taxon>
    </lineage>
</organism>
<dbReference type="CDD" id="cd00402">
    <property type="entry name" value="Riboflavin_synthase_like"/>
    <property type="match status" value="1"/>
</dbReference>
<dbReference type="NCBIfam" id="NF009566">
    <property type="entry name" value="PRK13020.1"/>
    <property type="match status" value="1"/>
</dbReference>
<dbReference type="AlphaFoldDB" id="A0A2P1NH44"/>
<dbReference type="EC" id="2.5.1.9" evidence="4 9"/>
<comment type="catalytic activity">
    <reaction evidence="1">
        <text>2 6,7-dimethyl-8-(1-D-ribityl)lumazine + H(+) = 5-amino-6-(D-ribitylamino)uracil + riboflavin</text>
        <dbReference type="Rhea" id="RHEA:20772"/>
        <dbReference type="ChEBI" id="CHEBI:15378"/>
        <dbReference type="ChEBI" id="CHEBI:15934"/>
        <dbReference type="ChEBI" id="CHEBI:57986"/>
        <dbReference type="ChEBI" id="CHEBI:58201"/>
        <dbReference type="EC" id="2.5.1.9"/>
    </reaction>
</comment>
<dbReference type="InterPro" id="IPR001783">
    <property type="entry name" value="Lumazine-bd"/>
</dbReference>
<evidence type="ECO:0000256" key="5">
    <source>
        <dbReference type="ARBA" id="ARBA00013950"/>
    </source>
</evidence>
<protein>
    <recommendedName>
        <fullName evidence="5 9">Riboflavin synthase</fullName>
        <ecNumber evidence="4 9">2.5.1.9</ecNumber>
    </recommendedName>
</protein>
<evidence type="ECO:0000256" key="9">
    <source>
        <dbReference type="NCBIfam" id="TIGR00187"/>
    </source>
</evidence>
<evidence type="ECO:0000256" key="3">
    <source>
        <dbReference type="ARBA" id="ARBA00004887"/>
    </source>
</evidence>
<accession>A0A2P1NH44</accession>
<dbReference type="SUPFAM" id="SSF63380">
    <property type="entry name" value="Riboflavin synthase domain-like"/>
    <property type="match status" value="2"/>
</dbReference>
<dbReference type="InterPro" id="IPR026017">
    <property type="entry name" value="Lumazine-bd_dom"/>
</dbReference>
<evidence type="ECO:0000313" key="13">
    <source>
        <dbReference type="Proteomes" id="UP000241829"/>
    </source>
</evidence>
<dbReference type="NCBIfam" id="NF006767">
    <property type="entry name" value="PRK09289.1"/>
    <property type="match status" value="1"/>
</dbReference>
<dbReference type="PROSITE" id="PS51177">
    <property type="entry name" value="LUMAZINE_BIND"/>
    <property type="match status" value="2"/>
</dbReference>
<comment type="pathway">
    <text evidence="3">Cofactor biosynthesis; riboflavin biosynthesis; riboflavin from 2-hydroxy-3-oxobutyl phosphate and 5-amino-6-(D-ribitylamino)uracil: step 2/2.</text>
</comment>
<evidence type="ECO:0000256" key="2">
    <source>
        <dbReference type="ARBA" id="ARBA00002803"/>
    </source>
</evidence>
<keyword evidence="8" id="KW-0677">Repeat</keyword>
<evidence type="ECO:0000313" key="12">
    <source>
        <dbReference type="EMBL" id="AVP56371.1"/>
    </source>
</evidence>
<feature type="domain" description="Lumazine-binding" evidence="11">
    <location>
        <begin position="99"/>
        <end position="197"/>
    </location>
</feature>
<evidence type="ECO:0000259" key="11">
    <source>
        <dbReference type="PROSITE" id="PS51177"/>
    </source>
</evidence>
<dbReference type="PIRSF" id="PIRSF000498">
    <property type="entry name" value="Riboflavin_syn_A"/>
    <property type="match status" value="1"/>
</dbReference>
<dbReference type="PANTHER" id="PTHR21098">
    <property type="entry name" value="RIBOFLAVIN SYNTHASE ALPHA CHAIN"/>
    <property type="match status" value="1"/>
</dbReference>
<evidence type="ECO:0000256" key="10">
    <source>
        <dbReference type="PROSITE-ProRule" id="PRU00524"/>
    </source>
</evidence>
<reference evidence="13" key="1">
    <citation type="submission" date="2018-03" db="EMBL/GenBank/DDBJ databases">
        <title>Genome sequencing of Melaminivora sp. strain SC2-7.</title>
        <authorList>
            <person name="Kim S.-J."/>
            <person name="Heo J."/>
            <person name="Ahn J.-H."/>
            <person name="Kwon S.-W."/>
        </authorList>
    </citation>
    <scope>NUCLEOTIDE SEQUENCE [LARGE SCALE GENOMIC DNA]</scope>
    <source>
        <strain evidence="13">SC2-7</strain>
    </source>
</reference>
<dbReference type="GO" id="GO:0009231">
    <property type="term" value="P:riboflavin biosynthetic process"/>
    <property type="evidence" value="ECO:0007669"/>
    <property type="project" value="UniProtKB-KW"/>
</dbReference>
<dbReference type="FunFam" id="2.40.30.20:FF:000003">
    <property type="entry name" value="Riboflavin synthase, alpha subunit"/>
    <property type="match status" value="1"/>
</dbReference>
<feature type="repeat" description="Lumazine-binding" evidence="10">
    <location>
        <begin position="1"/>
        <end position="98"/>
    </location>
</feature>
<name>A0A2P1NH44_9BURK</name>
<dbReference type="NCBIfam" id="TIGR00187">
    <property type="entry name" value="ribE"/>
    <property type="match status" value="1"/>
</dbReference>
<keyword evidence="13" id="KW-1185">Reference proteome</keyword>
<sequence length="237" mass="25531">MFTGIVQAVATLAAIEDRAGLRTFTIAFPPGFCEGLAIGASVAVDGVCLTVTEIVSPVQARFDVMQQSLNVTTLGRYGAGDAVNVERAARDGAEIGGHPLSGHIDCTGQLASVREFDNNLVWRVAVPESHRRYIFAKGYIALHGASLTVAEVDRQAGWFEVWLIPETRRATVFGALRAGDLLNIEIERSTQVVVDTVREAVQDSLGRLAPVLQALLAERGQSLDDYLPQPSLHTPPR</sequence>
<dbReference type="EMBL" id="CP027792">
    <property type="protein sequence ID" value="AVP56371.1"/>
    <property type="molecule type" value="Genomic_DNA"/>
</dbReference>
<dbReference type="Gene3D" id="2.40.30.20">
    <property type="match status" value="2"/>
</dbReference>
<keyword evidence="6" id="KW-0686">Riboflavin biosynthesis</keyword>
<dbReference type="Proteomes" id="UP000241829">
    <property type="component" value="Chromosome"/>
</dbReference>
<dbReference type="InterPro" id="IPR023366">
    <property type="entry name" value="ATP_synth_asu-like_sf"/>
</dbReference>
<feature type="repeat" description="Lumazine-binding" evidence="10">
    <location>
        <begin position="99"/>
        <end position="197"/>
    </location>
</feature>
<dbReference type="RefSeq" id="WP_106844932.1">
    <property type="nucleotide sequence ID" value="NZ_CP027792.1"/>
</dbReference>
<dbReference type="GO" id="GO:0004746">
    <property type="term" value="F:riboflavin synthase activity"/>
    <property type="evidence" value="ECO:0007669"/>
    <property type="project" value="UniProtKB-UniRule"/>
</dbReference>
<feature type="domain" description="Lumazine-binding" evidence="11">
    <location>
        <begin position="1"/>
        <end position="98"/>
    </location>
</feature>
<evidence type="ECO:0000256" key="4">
    <source>
        <dbReference type="ARBA" id="ARBA00012827"/>
    </source>
</evidence>
<keyword evidence="7" id="KW-0808">Transferase</keyword>
<proteinExistence type="predicted"/>
<dbReference type="KEGG" id="melm:C7H73_00925"/>
<dbReference type="PANTHER" id="PTHR21098:SF0">
    <property type="entry name" value="RIBOFLAVIN SYNTHASE"/>
    <property type="match status" value="1"/>
</dbReference>
<dbReference type="OrthoDB" id="9788537at2"/>
<dbReference type="InterPro" id="IPR017938">
    <property type="entry name" value="Riboflavin_synthase-like_b-brl"/>
</dbReference>
<evidence type="ECO:0000256" key="8">
    <source>
        <dbReference type="ARBA" id="ARBA00022737"/>
    </source>
</evidence>
<evidence type="ECO:0000256" key="1">
    <source>
        <dbReference type="ARBA" id="ARBA00000968"/>
    </source>
</evidence>
<dbReference type="Pfam" id="PF00677">
    <property type="entry name" value="Lum_binding"/>
    <property type="match status" value="2"/>
</dbReference>
<evidence type="ECO:0000256" key="6">
    <source>
        <dbReference type="ARBA" id="ARBA00022619"/>
    </source>
</evidence>
<gene>
    <name evidence="12" type="ORF">C7H73_00925</name>
</gene>
<evidence type="ECO:0000256" key="7">
    <source>
        <dbReference type="ARBA" id="ARBA00022679"/>
    </source>
</evidence>